<dbReference type="GO" id="GO:0009245">
    <property type="term" value="P:lipid A biosynthetic process"/>
    <property type="evidence" value="ECO:0007669"/>
    <property type="project" value="InterPro"/>
</dbReference>
<dbReference type="Proteomes" id="UP000276223">
    <property type="component" value="Unassembled WGS sequence"/>
</dbReference>
<evidence type="ECO:0000259" key="2">
    <source>
        <dbReference type="SMART" id="SM01259"/>
    </source>
</evidence>
<dbReference type="OrthoDB" id="9793186at2"/>
<dbReference type="PIRSF" id="PIRSF028440">
    <property type="entry name" value="UCP_LAB_N"/>
    <property type="match status" value="1"/>
</dbReference>
<name>A0A3N1ULK5_9BACT</name>
<dbReference type="InterPro" id="IPR011499">
    <property type="entry name" value="Lipid_A_biosynth_N"/>
</dbReference>
<comment type="caution">
    <text evidence="3">The sequence shown here is derived from an EMBL/GenBank/DDBJ whole genome shotgun (WGS) entry which is preliminary data.</text>
</comment>
<keyword evidence="1" id="KW-0812">Transmembrane</keyword>
<organism evidence="3 4">
    <name type="scientific">Desulfosoma caldarium</name>
    <dbReference type="NCBI Taxonomy" id="610254"/>
    <lineage>
        <taxon>Bacteria</taxon>
        <taxon>Pseudomonadati</taxon>
        <taxon>Thermodesulfobacteriota</taxon>
        <taxon>Syntrophobacteria</taxon>
        <taxon>Syntrophobacterales</taxon>
        <taxon>Syntrophobacteraceae</taxon>
        <taxon>Desulfosoma</taxon>
    </lineage>
</organism>
<keyword evidence="1" id="KW-0472">Membrane</keyword>
<sequence length="101" mass="11522">MSEEKIWLGIGFSAQALFSARFLVQWIASERLGRSVVPISFWYLSLCGGALLLAYAVWRRDPVFILGQGTGLFIYGRNLYLIHKERTQGKKFQSHGKGKRE</sequence>
<feature type="transmembrane region" description="Helical" evidence="1">
    <location>
        <begin position="6"/>
        <end position="24"/>
    </location>
</feature>
<dbReference type="GO" id="GO:0008915">
    <property type="term" value="F:lipid-A-disaccharide synthase activity"/>
    <property type="evidence" value="ECO:0007669"/>
    <property type="project" value="InterPro"/>
</dbReference>
<dbReference type="SMART" id="SM01259">
    <property type="entry name" value="LAB_N"/>
    <property type="match status" value="1"/>
</dbReference>
<dbReference type="EMBL" id="RJVA01000017">
    <property type="protein sequence ID" value="ROQ89580.1"/>
    <property type="molecule type" value="Genomic_DNA"/>
</dbReference>
<accession>A0A3N1ULK5</accession>
<evidence type="ECO:0000313" key="4">
    <source>
        <dbReference type="Proteomes" id="UP000276223"/>
    </source>
</evidence>
<dbReference type="RefSeq" id="WP_123291552.1">
    <property type="nucleotide sequence ID" value="NZ_RJVA01000017.1"/>
</dbReference>
<evidence type="ECO:0000256" key="1">
    <source>
        <dbReference type="SAM" id="Phobius"/>
    </source>
</evidence>
<evidence type="ECO:0000313" key="3">
    <source>
        <dbReference type="EMBL" id="ROQ89580.1"/>
    </source>
</evidence>
<keyword evidence="1" id="KW-1133">Transmembrane helix</keyword>
<reference evidence="3 4" key="1">
    <citation type="submission" date="2018-11" db="EMBL/GenBank/DDBJ databases">
        <title>Genomic Encyclopedia of Type Strains, Phase IV (KMG-IV): sequencing the most valuable type-strain genomes for metagenomic binning, comparative biology and taxonomic classification.</title>
        <authorList>
            <person name="Goeker M."/>
        </authorList>
    </citation>
    <scope>NUCLEOTIDE SEQUENCE [LARGE SCALE GENOMIC DNA]</scope>
    <source>
        <strain evidence="3 4">DSM 22027</strain>
    </source>
</reference>
<proteinExistence type="predicted"/>
<gene>
    <name evidence="3" type="ORF">EDC27_3117</name>
</gene>
<keyword evidence="4" id="KW-1185">Reference proteome</keyword>
<protein>
    <submittedName>
        <fullName evidence="3">Lipid-A-disaccharide synthase-like uncharacterized protein</fullName>
    </submittedName>
</protein>
<feature type="transmembrane region" description="Helical" evidence="1">
    <location>
        <begin position="36"/>
        <end position="58"/>
    </location>
</feature>
<feature type="domain" description="Lipid A biosynthesis N-terminal" evidence="2">
    <location>
        <begin position="10"/>
        <end position="81"/>
    </location>
</feature>
<dbReference type="AlphaFoldDB" id="A0A3N1ULK5"/>
<dbReference type="GO" id="GO:0016020">
    <property type="term" value="C:membrane"/>
    <property type="evidence" value="ECO:0007669"/>
    <property type="project" value="GOC"/>
</dbReference>
<dbReference type="Pfam" id="PF07578">
    <property type="entry name" value="LAB_N"/>
    <property type="match status" value="1"/>
</dbReference>
<dbReference type="InterPro" id="IPR014546">
    <property type="entry name" value="UCP028440_lipidA_biosyn"/>
</dbReference>